<keyword evidence="1" id="KW-0812">Transmembrane</keyword>
<evidence type="ECO:0000256" key="1">
    <source>
        <dbReference type="SAM" id="Phobius"/>
    </source>
</evidence>
<dbReference type="Proteomes" id="UP000535937">
    <property type="component" value="Unassembled WGS sequence"/>
</dbReference>
<evidence type="ECO:0000313" key="2">
    <source>
        <dbReference type="EMBL" id="MBB3059273.1"/>
    </source>
</evidence>
<organism evidence="2 3">
    <name type="scientific">Microbulbifer rhizosphaerae</name>
    <dbReference type="NCBI Taxonomy" id="1562603"/>
    <lineage>
        <taxon>Bacteria</taxon>
        <taxon>Pseudomonadati</taxon>
        <taxon>Pseudomonadota</taxon>
        <taxon>Gammaproteobacteria</taxon>
        <taxon>Cellvibrionales</taxon>
        <taxon>Microbulbiferaceae</taxon>
        <taxon>Microbulbifer</taxon>
    </lineage>
</organism>
<keyword evidence="1" id="KW-0472">Membrane</keyword>
<protein>
    <submittedName>
        <fullName evidence="2">Uncharacterized protein</fullName>
    </submittedName>
</protein>
<name>A0A7W4W8Y0_9GAMM</name>
<dbReference type="RefSeq" id="WP_183455562.1">
    <property type="nucleotide sequence ID" value="NZ_JACHWZ010000001.1"/>
</dbReference>
<dbReference type="EMBL" id="JACHWZ010000001">
    <property type="protein sequence ID" value="MBB3059273.1"/>
    <property type="molecule type" value="Genomic_DNA"/>
</dbReference>
<evidence type="ECO:0000313" key="3">
    <source>
        <dbReference type="Proteomes" id="UP000535937"/>
    </source>
</evidence>
<dbReference type="AlphaFoldDB" id="A0A7W4W8Y0"/>
<keyword evidence="1" id="KW-1133">Transmembrane helix</keyword>
<gene>
    <name evidence="2" type="ORF">FHS09_000074</name>
</gene>
<sequence length="158" mass="17810">MFRKQKNNPYLEPGRLGDILGLIQVLGLDSLVYRSESGIAEDEDRGGLRHELKATPSSGESWIAVAKEHPEFFRIDEGKGYPLSLICRHTHKTSPELKSEPFDKSIIYRLMELAIELHDREVRRSQKWTLYIPIWVAAISGVILIIRSIIGTAGGQAT</sequence>
<keyword evidence="3" id="KW-1185">Reference proteome</keyword>
<accession>A0A7W4W8Y0</accession>
<reference evidence="2 3" key="1">
    <citation type="submission" date="2020-08" db="EMBL/GenBank/DDBJ databases">
        <title>Genomic Encyclopedia of Type Strains, Phase III (KMG-III): the genomes of soil and plant-associated and newly described type strains.</title>
        <authorList>
            <person name="Whitman W."/>
        </authorList>
    </citation>
    <scope>NUCLEOTIDE SEQUENCE [LARGE SCALE GENOMIC DNA]</scope>
    <source>
        <strain evidence="2 3">CECT 8799</strain>
    </source>
</reference>
<comment type="caution">
    <text evidence="2">The sequence shown here is derived from an EMBL/GenBank/DDBJ whole genome shotgun (WGS) entry which is preliminary data.</text>
</comment>
<proteinExistence type="predicted"/>
<feature type="transmembrane region" description="Helical" evidence="1">
    <location>
        <begin position="128"/>
        <end position="150"/>
    </location>
</feature>